<dbReference type="NCBIfam" id="NF001936">
    <property type="entry name" value="PRK00714.1-3"/>
    <property type="match status" value="1"/>
</dbReference>
<keyword evidence="3 4" id="KW-0378">Hydrolase</keyword>
<accession>A0ABW4R2J1</accession>
<dbReference type="Proteomes" id="UP001597213">
    <property type="component" value="Unassembled WGS sequence"/>
</dbReference>
<comment type="function">
    <text evidence="4">Accelerates the degradation of transcripts by removing pyrophosphate from the 5'-end of triphosphorylated RNA, leading to a more labile monophosphorylated state that can stimulate subsequent ribonuclease cleavage.</text>
</comment>
<dbReference type="InterPro" id="IPR020476">
    <property type="entry name" value="Nudix_hydrolase"/>
</dbReference>
<comment type="similarity">
    <text evidence="4">Belongs to the Nudix hydrolase family. RppH subfamily.</text>
</comment>
<organism evidence="6 7">
    <name type="scientific">Paracoccus pacificus</name>
    <dbReference type="NCBI Taxonomy" id="1463598"/>
    <lineage>
        <taxon>Bacteria</taxon>
        <taxon>Pseudomonadati</taxon>
        <taxon>Pseudomonadota</taxon>
        <taxon>Alphaproteobacteria</taxon>
        <taxon>Rhodobacterales</taxon>
        <taxon>Paracoccaceae</taxon>
        <taxon>Paracoccus</taxon>
    </lineage>
</organism>
<comment type="cofactor">
    <cofactor evidence="1">
        <name>Mn(2+)</name>
        <dbReference type="ChEBI" id="CHEBI:29035"/>
    </cofactor>
</comment>
<dbReference type="PANTHER" id="PTHR11839:SF22">
    <property type="entry name" value="NUDIX HYDROLASE 26, CHLOROPLASTIC"/>
    <property type="match status" value="1"/>
</dbReference>
<dbReference type="CDD" id="cd03671">
    <property type="entry name" value="NUDIX_Ap4A_hydrolase_plant_like"/>
    <property type="match status" value="1"/>
</dbReference>
<comment type="cofactor">
    <cofactor evidence="4">
        <name>a divalent metal cation</name>
        <dbReference type="ChEBI" id="CHEBI:60240"/>
    </cofactor>
</comment>
<keyword evidence="7" id="KW-1185">Reference proteome</keyword>
<evidence type="ECO:0000313" key="7">
    <source>
        <dbReference type="Proteomes" id="UP001597213"/>
    </source>
</evidence>
<dbReference type="SUPFAM" id="SSF55811">
    <property type="entry name" value="Nudix"/>
    <property type="match status" value="1"/>
</dbReference>
<evidence type="ECO:0000259" key="5">
    <source>
        <dbReference type="PROSITE" id="PS51462"/>
    </source>
</evidence>
<dbReference type="InterPro" id="IPR015797">
    <property type="entry name" value="NUDIX_hydrolase-like_dom_sf"/>
</dbReference>
<dbReference type="HAMAP" id="MF_00298">
    <property type="entry name" value="Nudix_RppH"/>
    <property type="match status" value="1"/>
</dbReference>
<dbReference type="GO" id="GO:0016787">
    <property type="term" value="F:hydrolase activity"/>
    <property type="evidence" value="ECO:0007669"/>
    <property type="project" value="UniProtKB-KW"/>
</dbReference>
<dbReference type="PROSITE" id="PS51462">
    <property type="entry name" value="NUDIX"/>
    <property type="match status" value="1"/>
</dbReference>
<dbReference type="Gene3D" id="3.90.79.10">
    <property type="entry name" value="Nucleoside Triphosphate Pyrophosphohydrolase"/>
    <property type="match status" value="1"/>
</dbReference>
<dbReference type="InterPro" id="IPR020084">
    <property type="entry name" value="NUDIX_hydrolase_CS"/>
</dbReference>
<dbReference type="NCBIfam" id="NF001938">
    <property type="entry name" value="PRK00714.1-5"/>
    <property type="match status" value="1"/>
</dbReference>
<evidence type="ECO:0000256" key="2">
    <source>
        <dbReference type="ARBA" id="ARBA00001946"/>
    </source>
</evidence>
<proteinExistence type="inferred from homology"/>
<evidence type="ECO:0000256" key="4">
    <source>
        <dbReference type="HAMAP-Rule" id="MF_00298"/>
    </source>
</evidence>
<dbReference type="EC" id="3.6.1.-" evidence="4"/>
<dbReference type="PRINTS" id="PR00502">
    <property type="entry name" value="NUDIXFAMILY"/>
</dbReference>
<gene>
    <name evidence="4" type="primary">rppH</name>
    <name evidence="4" type="synonym">nudH</name>
    <name evidence="6" type="ORF">ACFSCT_00305</name>
</gene>
<comment type="cofactor">
    <cofactor evidence="2">
        <name>Mg(2+)</name>
        <dbReference type="ChEBI" id="CHEBI:18420"/>
    </cofactor>
</comment>
<dbReference type="InterPro" id="IPR000086">
    <property type="entry name" value="NUDIX_hydrolase_dom"/>
</dbReference>
<dbReference type="Pfam" id="PF00293">
    <property type="entry name" value="NUDIX"/>
    <property type="match status" value="1"/>
</dbReference>
<reference evidence="7" key="1">
    <citation type="journal article" date="2019" name="Int. J. Syst. Evol. Microbiol.">
        <title>The Global Catalogue of Microorganisms (GCM) 10K type strain sequencing project: providing services to taxonomists for standard genome sequencing and annotation.</title>
        <authorList>
            <consortium name="The Broad Institute Genomics Platform"/>
            <consortium name="The Broad Institute Genome Sequencing Center for Infectious Disease"/>
            <person name="Wu L."/>
            <person name="Ma J."/>
        </authorList>
    </citation>
    <scope>NUCLEOTIDE SEQUENCE [LARGE SCALE GENOMIC DNA]</scope>
    <source>
        <strain evidence="7">CCUG 56029</strain>
    </source>
</reference>
<dbReference type="PANTHER" id="PTHR11839">
    <property type="entry name" value="UDP/ADP-SUGAR PYROPHOSPHATASE"/>
    <property type="match status" value="1"/>
</dbReference>
<dbReference type="PROSITE" id="PS00893">
    <property type="entry name" value="NUDIX_BOX"/>
    <property type="match status" value="1"/>
</dbReference>
<evidence type="ECO:0000313" key="6">
    <source>
        <dbReference type="EMBL" id="MFD1880154.1"/>
    </source>
</evidence>
<name>A0ABW4R2J1_9RHOB</name>
<evidence type="ECO:0000256" key="1">
    <source>
        <dbReference type="ARBA" id="ARBA00001936"/>
    </source>
</evidence>
<sequence length="164" mass="18092">MTGSGGLPYRMGAGVMLINADGLIFAGQRIDEGRGNSGKGAWQMPQGGIDKGEEPRQAALRELTEETGVTSDLVEILDETSGWLTYDLPADIQAVIWGGKYAGQQQKWYLMRFLGRDDQVGIGTDHPEFSAWKWIDADSMLDTIVPFKREVYAQVIAAFRQHLA</sequence>
<dbReference type="InterPro" id="IPR022927">
    <property type="entry name" value="RppH"/>
</dbReference>
<evidence type="ECO:0000256" key="3">
    <source>
        <dbReference type="ARBA" id="ARBA00022801"/>
    </source>
</evidence>
<feature type="short sequence motif" description="Nudix box" evidence="4">
    <location>
        <begin position="47"/>
        <end position="68"/>
    </location>
</feature>
<dbReference type="RefSeq" id="WP_379139294.1">
    <property type="nucleotide sequence ID" value="NZ_JBHUEN010000003.1"/>
</dbReference>
<comment type="caution">
    <text evidence="6">The sequence shown here is derived from an EMBL/GenBank/DDBJ whole genome shotgun (WGS) entry which is preliminary data.</text>
</comment>
<dbReference type="EMBL" id="JBHUEN010000003">
    <property type="protein sequence ID" value="MFD1880154.1"/>
    <property type="molecule type" value="Genomic_DNA"/>
</dbReference>
<feature type="domain" description="Nudix hydrolase" evidence="5">
    <location>
        <begin position="8"/>
        <end position="157"/>
    </location>
</feature>
<protein>
    <recommendedName>
        <fullName evidence="4">RNA pyrophosphohydrolase</fullName>
        <ecNumber evidence="4">3.6.1.-</ecNumber>
    </recommendedName>
    <alternativeName>
        <fullName evidence="4">(Di)nucleoside polyphosphate hydrolase</fullName>
    </alternativeName>
</protein>